<proteinExistence type="predicted"/>
<evidence type="ECO:0000259" key="1">
    <source>
        <dbReference type="Pfam" id="PF01471"/>
    </source>
</evidence>
<dbReference type="RefSeq" id="WP_377929313.1">
    <property type="nucleotide sequence ID" value="NZ_JBHUEM010000030.1"/>
</dbReference>
<protein>
    <submittedName>
        <fullName evidence="2">Peptidoglycan-binding protein</fullName>
    </submittedName>
</protein>
<organism evidence="2 3">
    <name type="scientific">Bacillus salitolerans</name>
    <dbReference type="NCBI Taxonomy" id="1437434"/>
    <lineage>
        <taxon>Bacteria</taxon>
        <taxon>Bacillati</taxon>
        <taxon>Bacillota</taxon>
        <taxon>Bacilli</taxon>
        <taxon>Bacillales</taxon>
        <taxon>Bacillaceae</taxon>
        <taxon>Bacillus</taxon>
    </lineage>
</organism>
<feature type="domain" description="Peptidoglycan binding-like" evidence="1">
    <location>
        <begin position="11"/>
        <end position="33"/>
    </location>
</feature>
<evidence type="ECO:0000313" key="3">
    <source>
        <dbReference type="Proteomes" id="UP001597214"/>
    </source>
</evidence>
<reference evidence="3" key="1">
    <citation type="journal article" date="2019" name="Int. J. Syst. Evol. Microbiol.">
        <title>The Global Catalogue of Microorganisms (GCM) 10K type strain sequencing project: providing services to taxonomists for standard genome sequencing and annotation.</title>
        <authorList>
            <consortium name="The Broad Institute Genomics Platform"/>
            <consortium name="The Broad Institute Genome Sequencing Center for Infectious Disease"/>
            <person name="Wu L."/>
            <person name="Ma J."/>
        </authorList>
    </citation>
    <scope>NUCLEOTIDE SEQUENCE [LARGE SCALE GENOMIC DNA]</scope>
    <source>
        <strain evidence="3">CCUG 49339</strain>
    </source>
</reference>
<keyword evidence="3" id="KW-1185">Reference proteome</keyword>
<gene>
    <name evidence="2" type="ORF">ACFSCX_16275</name>
</gene>
<sequence length="38" mass="4244">MIIYNCSRLTWILNKLGYNAGAEDGVFGSKTEKRHSAV</sequence>
<accession>A0ABW4LSN2</accession>
<evidence type="ECO:0000313" key="2">
    <source>
        <dbReference type="EMBL" id="MFD1738092.1"/>
    </source>
</evidence>
<dbReference type="Gene3D" id="1.10.101.10">
    <property type="entry name" value="PGBD-like superfamily/PGBD"/>
    <property type="match status" value="1"/>
</dbReference>
<dbReference type="Proteomes" id="UP001597214">
    <property type="component" value="Unassembled WGS sequence"/>
</dbReference>
<comment type="caution">
    <text evidence="2">The sequence shown here is derived from an EMBL/GenBank/DDBJ whole genome shotgun (WGS) entry which is preliminary data.</text>
</comment>
<name>A0ABW4LSN2_9BACI</name>
<dbReference type="InterPro" id="IPR036366">
    <property type="entry name" value="PGBDSf"/>
</dbReference>
<dbReference type="InterPro" id="IPR002477">
    <property type="entry name" value="Peptidoglycan-bd-like"/>
</dbReference>
<dbReference type="Pfam" id="PF01471">
    <property type="entry name" value="PG_binding_1"/>
    <property type="match status" value="1"/>
</dbReference>
<dbReference type="EMBL" id="JBHUEM010000030">
    <property type="protein sequence ID" value="MFD1738092.1"/>
    <property type="molecule type" value="Genomic_DNA"/>
</dbReference>